<feature type="domain" description="HTH merR-type" evidence="2">
    <location>
        <begin position="1"/>
        <end position="70"/>
    </location>
</feature>
<dbReference type="PANTHER" id="PTHR30204">
    <property type="entry name" value="REDOX-CYCLING DRUG-SENSING TRANSCRIPTIONAL ACTIVATOR SOXR"/>
    <property type="match status" value="1"/>
</dbReference>
<evidence type="ECO:0000259" key="2">
    <source>
        <dbReference type="PROSITE" id="PS50937"/>
    </source>
</evidence>
<keyword evidence="1" id="KW-0238">DNA-binding</keyword>
<dbReference type="Proteomes" id="UP000602198">
    <property type="component" value="Unassembled WGS sequence"/>
</dbReference>
<evidence type="ECO:0000313" key="4">
    <source>
        <dbReference type="Proteomes" id="UP000602198"/>
    </source>
</evidence>
<dbReference type="PANTHER" id="PTHR30204:SF93">
    <property type="entry name" value="HTH MERR-TYPE DOMAIN-CONTAINING PROTEIN"/>
    <property type="match status" value="1"/>
</dbReference>
<protein>
    <submittedName>
        <fullName evidence="3">MerR family transcriptional regulator</fullName>
    </submittedName>
</protein>
<sequence>MITIGQLATYAGVTTKAVRHYHSRGLLPEPERDSARYRRYTARHTIDLVKIKTLARAGVPLARIKDLLTADSVRFDDAVAEIDRDVRHRIKELQTVRKRLAQLGNPERLFVPTAVAEFLDRLRDLGASEHMLRSERDVWILLHAVAPEQARYWLADKCASLADPHFCELYLEHDAFYGRSPTDRQTGDLAARTREWIVARQTGSGIAWPALDPAIALLVTSASDMSSPAWPQVVEFVRCLYYADNAA</sequence>
<evidence type="ECO:0000256" key="1">
    <source>
        <dbReference type="ARBA" id="ARBA00023125"/>
    </source>
</evidence>
<dbReference type="SUPFAM" id="SSF46955">
    <property type="entry name" value="Putative DNA-binding domain"/>
    <property type="match status" value="1"/>
</dbReference>
<reference evidence="3 4" key="1">
    <citation type="submission" date="2021-01" db="EMBL/GenBank/DDBJ databases">
        <title>WGS of actinomycetes isolated from Thailand.</title>
        <authorList>
            <person name="Thawai C."/>
        </authorList>
    </citation>
    <scope>NUCLEOTIDE SEQUENCE [LARGE SCALE GENOMIC DNA]</scope>
    <source>
        <strain evidence="3 4">LPG 2</strain>
    </source>
</reference>
<dbReference type="PRINTS" id="PR00040">
    <property type="entry name" value="HTHMERR"/>
</dbReference>
<dbReference type="EMBL" id="JAERRJ010000003">
    <property type="protein sequence ID" value="MBL1074466.1"/>
    <property type="molecule type" value="Genomic_DNA"/>
</dbReference>
<accession>A0ABS1M2C6</accession>
<dbReference type="SMART" id="SM00422">
    <property type="entry name" value="HTH_MERR"/>
    <property type="match status" value="1"/>
</dbReference>
<dbReference type="PROSITE" id="PS50937">
    <property type="entry name" value="HTH_MERR_2"/>
    <property type="match status" value="1"/>
</dbReference>
<dbReference type="Gene3D" id="1.10.1660.10">
    <property type="match status" value="1"/>
</dbReference>
<gene>
    <name evidence="3" type="ORF">JK358_08655</name>
</gene>
<dbReference type="Pfam" id="PF13411">
    <property type="entry name" value="MerR_1"/>
    <property type="match status" value="1"/>
</dbReference>
<dbReference type="InterPro" id="IPR000551">
    <property type="entry name" value="MerR-type_HTH_dom"/>
</dbReference>
<comment type="caution">
    <text evidence="3">The sequence shown here is derived from an EMBL/GenBank/DDBJ whole genome shotgun (WGS) entry which is preliminary data.</text>
</comment>
<evidence type="ECO:0000313" key="3">
    <source>
        <dbReference type="EMBL" id="MBL1074466.1"/>
    </source>
</evidence>
<dbReference type="InterPro" id="IPR047057">
    <property type="entry name" value="MerR_fam"/>
</dbReference>
<dbReference type="RefSeq" id="WP_201945346.1">
    <property type="nucleotide sequence ID" value="NZ_JAERRJ010000003.1"/>
</dbReference>
<dbReference type="InterPro" id="IPR009061">
    <property type="entry name" value="DNA-bd_dom_put_sf"/>
</dbReference>
<name>A0ABS1M2C6_9NOCA</name>
<proteinExistence type="predicted"/>
<dbReference type="CDD" id="cd00592">
    <property type="entry name" value="HTH_MerR-like"/>
    <property type="match status" value="1"/>
</dbReference>
<organism evidence="3 4">
    <name type="scientific">Nocardia acididurans</name>
    <dbReference type="NCBI Taxonomy" id="2802282"/>
    <lineage>
        <taxon>Bacteria</taxon>
        <taxon>Bacillati</taxon>
        <taxon>Actinomycetota</taxon>
        <taxon>Actinomycetes</taxon>
        <taxon>Mycobacteriales</taxon>
        <taxon>Nocardiaceae</taxon>
        <taxon>Nocardia</taxon>
    </lineage>
</organism>
<keyword evidence="4" id="KW-1185">Reference proteome</keyword>